<dbReference type="Gene3D" id="2.60.40.2250">
    <property type="match status" value="1"/>
</dbReference>
<feature type="domain" description="Transglutaminase-like" evidence="1">
    <location>
        <begin position="167"/>
        <end position="232"/>
    </location>
</feature>
<dbReference type="SUPFAM" id="SSF54001">
    <property type="entry name" value="Cysteine proteinases"/>
    <property type="match status" value="1"/>
</dbReference>
<dbReference type="PANTHER" id="PTHR33490:SF12">
    <property type="entry name" value="BLL5557 PROTEIN"/>
    <property type="match status" value="1"/>
</dbReference>
<dbReference type="GO" id="GO:0006508">
    <property type="term" value="P:proteolysis"/>
    <property type="evidence" value="ECO:0007669"/>
    <property type="project" value="UniProtKB-KW"/>
</dbReference>
<evidence type="ECO:0000259" key="1">
    <source>
        <dbReference type="SMART" id="SM00460"/>
    </source>
</evidence>
<dbReference type="SMART" id="SM00460">
    <property type="entry name" value="TGc"/>
    <property type="match status" value="1"/>
</dbReference>
<keyword evidence="2" id="KW-0645">Protease</keyword>
<gene>
    <name evidence="2" type="ORF">EI77_00572</name>
</gene>
<dbReference type="InterPro" id="IPR038765">
    <property type="entry name" value="Papain-like_cys_pep_sf"/>
</dbReference>
<dbReference type="GO" id="GO:0008233">
    <property type="term" value="F:peptidase activity"/>
    <property type="evidence" value="ECO:0007669"/>
    <property type="project" value="UniProtKB-KW"/>
</dbReference>
<dbReference type="Pfam" id="PF01841">
    <property type="entry name" value="Transglut_core"/>
    <property type="match status" value="1"/>
</dbReference>
<protein>
    <submittedName>
        <fullName evidence="2">Transglutaminase-like putative cysteine protease</fullName>
    </submittedName>
</protein>
<evidence type="ECO:0000313" key="3">
    <source>
        <dbReference type="Proteomes" id="UP000295662"/>
    </source>
</evidence>
<keyword evidence="3" id="KW-1185">Reference proteome</keyword>
<sequence>MYSDYLDLTVRVGCNLVYETSLFTPISFLLRPRRDMNCLVLQERCQFGPYLSPHEFLDSHGNMTCRTMLVPGRNVIDMDAFVAVSSLPELRDAYVNALPVNELPQELLRYTLPSRYCDSDKLSNFAWQQFGHLNPGMERVHAVSDWVHYNIEYRFGSGSPDLTAWDVVQRGYGVCRDFAHVVVALCRALNMPARYVTGHLPDIAYLDSGSPMDFHAYGEVYLGQWYTIDARFNVPRIGRIKLGHGMDAVDGAFSTIYGPATLVHFMVWAYQVNPQGMMLGDPIDLSKRLDGTTQLRFP</sequence>
<organism evidence="2 3">
    <name type="scientific">Prosthecobacter fusiformis</name>
    <dbReference type="NCBI Taxonomy" id="48464"/>
    <lineage>
        <taxon>Bacteria</taxon>
        <taxon>Pseudomonadati</taxon>
        <taxon>Verrucomicrobiota</taxon>
        <taxon>Verrucomicrobiia</taxon>
        <taxon>Verrucomicrobiales</taxon>
        <taxon>Verrucomicrobiaceae</taxon>
        <taxon>Prosthecobacter</taxon>
    </lineage>
</organism>
<evidence type="ECO:0000313" key="2">
    <source>
        <dbReference type="EMBL" id="TDU81269.1"/>
    </source>
</evidence>
<reference evidence="2 3" key="1">
    <citation type="submission" date="2019-03" db="EMBL/GenBank/DDBJ databases">
        <title>Genomic Encyclopedia of Archaeal and Bacterial Type Strains, Phase II (KMG-II): from individual species to whole genera.</title>
        <authorList>
            <person name="Goeker M."/>
        </authorList>
    </citation>
    <scope>NUCLEOTIDE SEQUENCE [LARGE SCALE GENOMIC DNA]</scope>
    <source>
        <strain evidence="2 3">ATCC 25309</strain>
    </source>
</reference>
<dbReference type="PANTHER" id="PTHR33490">
    <property type="entry name" value="BLR5614 PROTEIN-RELATED"/>
    <property type="match status" value="1"/>
</dbReference>
<dbReference type="Proteomes" id="UP000295662">
    <property type="component" value="Unassembled WGS sequence"/>
</dbReference>
<dbReference type="InterPro" id="IPR002931">
    <property type="entry name" value="Transglutaminase-like"/>
</dbReference>
<proteinExistence type="predicted"/>
<dbReference type="AlphaFoldDB" id="A0A4R7SRM3"/>
<comment type="caution">
    <text evidence="2">The sequence shown here is derived from an EMBL/GenBank/DDBJ whole genome shotgun (WGS) entry which is preliminary data.</text>
</comment>
<keyword evidence="2" id="KW-0378">Hydrolase</keyword>
<accession>A0A4R7SRM3</accession>
<dbReference type="EMBL" id="SOCA01000001">
    <property type="protein sequence ID" value="TDU81269.1"/>
    <property type="molecule type" value="Genomic_DNA"/>
</dbReference>
<dbReference type="Gene3D" id="3.10.620.30">
    <property type="match status" value="1"/>
</dbReference>
<name>A0A4R7SRM3_9BACT</name>